<dbReference type="GO" id="GO:0032153">
    <property type="term" value="C:cell division site"/>
    <property type="evidence" value="ECO:0007669"/>
    <property type="project" value="TreeGrafter"/>
</dbReference>
<dbReference type="SMART" id="SM00842">
    <property type="entry name" value="FtsA"/>
    <property type="match status" value="1"/>
</dbReference>
<sequence length="441" mass="46507">MNVVSLHGNRPGGRGNGPQKSGIIAALDVGSTKVCCLIAKIEPPTANSISSGTGPKIKILGVGHHAARGIRAGAVANVEEAERSIRLAVDAAERMAQVSVGEVYVNVAGGQPSSICYSGAATVQNEVITQNDVNAAIGAAMVQSKAAGRVLLHASPVQYSVDDAKGVKDPIGMYGVRLGVEVNAVLVEQSAMHNLAMVIERCHLNIAGFVIAPYAAGRSVLVDDEMELGTTLIDMGGATTSVAVFHDGNLIYGDVLPIGGHHVTKDLARGLSTTIAHAERMKTLYGSALPSIYDDRELISVPILGERGVDALNSVPRSMLTGIIRPRLEEIFEMVQDRLEQSPVANKLGRQLVLCGGASQLTGMREAAGQIMSRNIRMASPGGLSGLPESSKSPAFSVATGLLAYALEPDQHMAQMIEFSQENIKSTRYINRVGRWIKESF</sequence>
<name>A0A3B0SHM7_9ZZZZ</name>
<dbReference type="GO" id="GO:0051301">
    <property type="term" value="P:cell division"/>
    <property type="evidence" value="ECO:0007669"/>
    <property type="project" value="UniProtKB-KW"/>
</dbReference>
<dbReference type="CDD" id="cd24048">
    <property type="entry name" value="ASKHA_NBD_FtsA"/>
    <property type="match status" value="1"/>
</dbReference>
<reference evidence="6" key="1">
    <citation type="submission" date="2018-06" db="EMBL/GenBank/DDBJ databases">
        <authorList>
            <person name="Zhirakovskaya E."/>
        </authorList>
    </citation>
    <scope>NUCLEOTIDE SEQUENCE</scope>
</reference>
<dbReference type="Gene3D" id="3.30.420.40">
    <property type="match status" value="1"/>
</dbReference>
<keyword evidence="1" id="KW-1003">Cell membrane</keyword>
<dbReference type="AlphaFoldDB" id="A0A3B0SHM7"/>
<dbReference type="Pfam" id="PF14450">
    <property type="entry name" value="FtsA"/>
    <property type="match status" value="1"/>
</dbReference>
<accession>A0A3B0SHM7</accession>
<keyword evidence="2 6" id="KW-0132">Cell division</keyword>
<evidence type="ECO:0000259" key="5">
    <source>
        <dbReference type="SMART" id="SM00842"/>
    </source>
</evidence>
<dbReference type="Pfam" id="PF02491">
    <property type="entry name" value="SHS2_FTSA"/>
    <property type="match status" value="1"/>
</dbReference>
<dbReference type="InterPro" id="IPR003494">
    <property type="entry name" value="SHS2_FtsA"/>
</dbReference>
<dbReference type="PANTHER" id="PTHR32432:SF4">
    <property type="entry name" value="CELL DIVISION PROTEIN FTSA"/>
    <property type="match status" value="1"/>
</dbReference>
<dbReference type="InterPro" id="IPR050696">
    <property type="entry name" value="FtsA/MreB"/>
</dbReference>
<feature type="domain" description="SHS2" evidence="5">
    <location>
        <begin position="24"/>
        <end position="220"/>
    </location>
</feature>
<dbReference type="PIRSF" id="PIRSF003101">
    <property type="entry name" value="FtsA"/>
    <property type="match status" value="1"/>
</dbReference>
<dbReference type="InterPro" id="IPR020823">
    <property type="entry name" value="Cell_div_FtsA"/>
</dbReference>
<evidence type="ECO:0000256" key="4">
    <source>
        <dbReference type="ARBA" id="ARBA00023306"/>
    </source>
</evidence>
<evidence type="ECO:0000256" key="1">
    <source>
        <dbReference type="ARBA" id="ARBA00022475"/>
    </source>
</evidence>
<dbReference type="GO" id="GO:0009898">
    <property type="term" value="C:cytoplasmic side of plasma membrane"/>
    <property type="evidence" value="ECO:0007669"/>
    <property type="project" value="TreeGrafter"/>
</dbReference>
<keyword evidence="3" id="KW-0472">Membrane</keyword>
<dbReference type="NCBIfam" id="TIGR01174">
    <property type="entry name" value="ftsA"/>
    <property type="match status" value="1"/>
</dbReference>
<dbReference type="PANTHER" id="PTHR32432">
    <property type="entry name" value="CELL DIVISION PROTEIN FTSA-RELATED"/>
    <property type="match status" value="1"/>
</dbReference>
<gene>
    <name evidence="6" type="ORF">MNBD_ALPHA08-638</name>
</gene>
<dbReference type="Gene3D" id="3.30.1490.110">
    <property type="match status" value="1"/>
</dbReference>
<proteinExistence type="inferred from homology"/>
<evidence type="ECO:0000256" key="3">
    <source>
        <dbReference type="ARBA" id="ARBA00023136"/>
    </source>
</evidence>
<dbReference type="InterPro" id="IPR043129">
    <property type="entry name" value="ATPase_NBD"/>
</dbReference>
<dbReference type="EMBL" id="UOEC01000175">
    <property type="protein sequence ID" value="VAW00427.1"/>
    <property type="molecule type" value="Genomic_DNA"/>
</dbReference>
<keyword evidence="4" id="KW-0131">Cell cycle</keyword>
<dbReference type="SUPFAM" id="SSF53067">
    <property type="entry name" value="Actin-like ATPase domain"/>
    <property type="match status" value="2"/>
</dbReference>
<evidence type="ECO:0000256" key="2">
    <source>
        <dbReference type="ARBA" id="ARBA00022618"/>
    </source>
</evidence>
<protein>
    <submittedName>
        <fullName evidence="6">Cell division protein FtsA</fullName>
    </submittedName>
</protein>
<dbReference type="HAMAP" id="MF_02033">
    <property type="entry name" value="FtsA"/>
    <property type="match status" value="1"/>
</dbReference>
<organism evidence="6">
    <name type="scientific">hydrothermal vent metagenome</name>
    <dbReference type="NCBI Taxonomy" id="652676"/>
    <lineage>
        <taxon>unclassified sequences</taxon>
        <taxon>metagenomes</taxon>
        <taxon>ecological metagenomes</taxon>
    </lineage>
</organism>
<evidence type="ECO:0000313" key="6">
    <source>
        <dbReference type="EMBL" id="VAW00427.1"/>
    </source>
</evidence>